<evidence type="ECO:0000313" key="2">
    <source>
        <dbReference type="EMBL" id="KAG6285484.1"/>
    </source>
</evidence>
<dbReference type="EMBL" id="SRRH01000723">
    <property type="protein sequence ID" value="KAG6285484.1"/>
    <property type="molecule type" value="Genomic_DNA"/>
</dbReference>
<protein>
    <submittedName>
        <fullName evidence="2">Uncharacterized protein</fullName>
    </submittedName>
</protein>
<accession>A0A9P7QEM7</accession>
<feature type="compositionally biased region" description="Basic and acidic residues" evidence="1">
    <location>
        <begin position="69"/>
        <end position="79"/>
    </location>
</feature>
<evidence type="ECO:0000313" key="3">
    <source>
        <dbReference type="Proteomes" id="UP000707071"/>
    </source>
</evidence>
<gene>
    <name evidence="2" type="ORF">E4U09_007285</name>
</gene>
<organism evidence="2 3">
    <name type="scientific">Claviceps aff. purpurea</name>
    <dbReference type="NCBI Taxonomy" id="1967640"/>
    <lineage>
        <taxon>Eukaryota</taxon>
        <taxon>Fungi</taxon>
        <taxon>Dikarya</taxon>
        <taxon>Ascomycota</taxon>
        <taxon>Pezizomycotina</taxon>
        <taxon>Sordariomycetes</taxon>
        <taxon>Hypocreomycetidae</taxon>
        <taxon>Hypocreales</taxon>
        <taxon>Clavicipitaceae</taxon>
        <taxon>Claviceps</taxon>
    </lineage>
</organism>
<proteinExistence type="predicted"/>
<reference evidence="2 3" key="1">
    <citation type="journal article" date="2020" name="bioRxiv">
        <title>Whole genome comparisons of ergot fungi reveals the divergence and evolution of species within the genus Claviceps are the result of varying mechanisms driving genome evolution and host range expansion.</title>
        <authorList>
            <person name="Wyka S.A."/>
            <person name="Mondo S.J."/>
            <person name="Liu M."/>
            <person name="Dettman J."/>
            <person name="Nalam V."/>
            <person name="Broders K.D."/>
        </authorList>
    </citation>
    <scope>NUCLEOTIDE SEQUENCE [LARGE SCALE GENOMIC DNA]</scope>
    <source>
        <strain evidence="2 3">Clav52</strain>
    </source>
</reference>
<sequence length="88" mass="9553">MPDLASYRPTNQRTALSHWIGQNYLGPPLPANPAASGSDIESNTRPKKAGAARELPRQVASLSTSPENRAVDKRSDARQLRQPSQAMT</sequence>
<evidence type="ECO:0000256" key="1">
    <source>
        <dbReference type="SAM" id="MobiDB-lite"/>
    </source>
</evidence>
<dbReference type="AlphaFoldDB" id="A0A9P7QEM7"/>
<dbReference type="Proteomes" id="UP000707071">
    <property type="component" value="Unassembled WGS sequence"/>
</dbReference>
<keyword evidence="3" id="KW-1185">Reference proteome</keyword>
<comment type="caution">
    <text evidence="2">The sequence shown here is derived from an EMBL/GenBank/DDBJ whole genome shotgun (WGS) entry which is preliminary data.</text>
</comment>
<feature type="region of interest" description="Disordered" evidence="1">
    <location>
        <begin position="18"/>
        <end position="88"/>
    </location>
</feature>
<name>A0A9P7QEM7_9HYPO</name>
<feature type="non-terminal residue" evidence="2">
    <location>
        <position position="88"/>
    </location>
</feature>